<evidence type="ECO:0000256" key="1">
    <source>
        <dbReference type="SAM" id="Phobius"/>
    </source>
</evidence>
<comment type="caution">
    <text evidence="3">The sequence shown here is derived from an EMBL/GenBank/DDBJ whole genome shotgun (WGS) entry which is preliminary data.</text>
</comment>
<accession>A0A1V9ZM62</accession>
<keyword evidence="4" id="KW-1185">Reference proteome</keyword>
<feature type="chain" id="PRO_5012709445" description="Secreted protein" evidence="2">
    <location>
        <begin position="22"/>
        <end position="132"/>
    </location>
</feature>
<keyword evidence="1" id="KW-0472">Membrane</keyword>
<dbReference type="Pfam" id="PF05439">
    <property type="entry name" value="JTB"/>
    <property type="match status" value="1"/>
</dbReference>
<dbReference type="Proteomes" id="UP000243579">
    <property type="component" value="Unassembled WGS sequence"/>
</dbReference>
<dbReference type="GO" id="GO:0016020">
    <property type="term" value="C:membrane"/>
    <property type="evidence" value="ECO:0007669"/>
    <property type="project" value="InterPro"/>
</dbReference>
<dbReference type="AlphaFoldDB" id="A0A1V9ZM62"/>
<keyword evidence="2" id="KW-0732">Signal</keyword>
<feature type="transmembrane region" description="Helical" evidence="1">
    <location>
        <begin position="88"/>
        <end position="106"/>
    </location>
</feature>
<proteinExistence type="predicted"/>
<dbReference type="InterPro" id="IPR008657">
    <property type="entry name" value="JTB"/>
</dbReference>
<evidence type="ECO:0008006" key="5">
    <source>
        <dbReference type="Google" id="ProtNLM"/>
    </source>
</evidence>
<evidence type="ECO:0000313" key="4">
    <source>
        <dbReference type="Proteomes" id="UP000243579"/>
    </source>
</evidence>
<dbReference type="OrthoDB" id="164912at2759"/>
<feature type="signal peptide" evidence="2">
    <location>
        <begin position="1"/>
        <end position="21"/>
    </location>
</feature>
<keyword evidence="1" id="KW-0812">Transmembrane</keyword>
<dbReference type="EMBL" id="JNBR01000075">
    <property type="protein sequence ID" value="OQR99067.1"/>
    <property type="molecule type" value="Genomic_DNA"/>
</dbReference>
<keyword evidence="1" id="KW-1133">Transmembrane helix</keyword>
<evidence type="ECO:0000313" key="3">
    <source>
        <dbReference type="EMBL" id="OQR99067.1"/>
    </source>
</evidence>
<reference evidence="3 4" key="1">
    <citation type="journal article" date="2014" name="Genome Biol. Evol.">
        <title>The secreted proteins of Achlya hypogyna and Thraustotheca clavata identify the ancestral oomycete secretome and reveal gene acquisitions by horizontal gene transfer.</title>
        <authorList>
            <person name="Misner I."/>
            <person name="Blouin N."/>
            <person name="Leonard G."/>
            <person name="Richards T.A."/>
            <person name="Lane C.E."/>
        </authorList>
    </citation>
    <scope>NUCLEOTIDE SEQUENCE [LARGE SCALE GENOMIC DNA]</scope>
    <source>
        <strain evidence="3 4">ATCC 48635</strain>
    </source>
</reference>
<gene>
    <name evidence="3" type="ORF">ACHHYP_07477</name>
</gene>
<name>A0A1V9ZM62_ACHHY</name>
<protein>
    <recommendedName>
        <fullName evidence="5">Secreted protein</fullName>
    </recommendedName>
</protein>
<evidence type="ECO:0000256" key="2">
    <source>
        <dbReference type="SAM" id="SignalP"/>
    </source>
</evidence>
<sequence>MKSKVLLTALVLAALALGSAGDPKLRSKLGDQCRLVGDCMPCAKSEADENWCRGTGYKQELLCKTEVTNTTVFEHCIPPATHQGLSSVLSFEAVMLAIVAVAAVLLKKEKKKHLSSFDLRKDPRQPSKPFQT</sequence>
<organism evidence="3 4">
    <name type="scientific">Achlya hypogyna</name>
    <name type="common">Oomycete</name>
    <name type="synonym">Protoachlya hypogyna</name>
    <dbReference type="NCBI Taxonomy" id="1202772"/>
    <lineage>
        <taxon>Eukaryota</taxon>
        <taxon>Sar</taxon>
        <taxon>Stramenopiles</taxon>
        <taxon>Oomycota</taxon>
        <taxon>Saprolegniomycetes</taxon>
        <taxon>Saprolegniales</taxon>
        <taxon>Achlyaceae</taxon>
        <taxon>Achlya</taxon>
    </lineage>
</organism>